<keyword evidence="2" id="KW-0812">Transmembrane</keyword>
<sequence>MADLFLYVAIFGAVLLALRVLVHRALLRGLAAPRIAHEVTPADLDLGRAEVAQVEIVGPEGARLFGWVITPGGQPETPRPAVLVMHGWGANAAMMLGLAPPLIAAGYTVMFLDARCHGRSDGARFTSMPRFAEDIAAGLAHLRAQEGIDPARIALIGHSVGAGAVLLHAARAGDVCAVVSLSAFANPREVMERWMAEHHIPFRGIGQYILHHVQRVIGARFDEIAPIHTVTQVSCPVLLVHGLEDTTAPFSDAERLQAAAPDAQLLPVHGDHDLRESLHAHEPEIVGFLNAACHPS</sequence>
<evidence type="ECO:0000256" key="2">
    <source>
        <dbReference type="SAM" id="Phobius"/>
    </source>
</evidence>
<organism evidence="4 5">
    <name type="scientific">Thioclava marina</name>
    <dbReference type="NCBI Taxonomy" id="1915077"/>
    <lineage>
        <taxon>Bacteria</taxon>
        <taxon>Pseudomonadati</taxon>
        <taxon>Pseudomonadota</taxon>
        <taxon>Alphaproteobacteria</taxon>
        <taxon>Rhodobacterales</taxon>
        <taxon>Paracoccaceae</taxon>
        <taxon>Thioclava</taxon>
    </lineage>
</organism>
<dbReference type="GO" id="GO:0004177">
    <property type="term" value="F:aminopeptidase activity"/>
    <property type="evidence" value="ECO:0007669"/>
    <property type="project" value="UniProtKB-KW"/>
</dbReference>
<keyword evidence="1" id="KW-0378">Hydrolase</keyword>
<keyword evidence="2" id="KW-0472">Membrane</keyword>
<gene>
    <name evidence="4" type="ORF">BMG00_04905</name>
</gene>
<protein>
    <submittedName>
        <fullName evidence="4">Dipeptidyl aminopeptidase</fullName>
    </submittedName>
</protein>
<accession>A0ABX3MSZ7</accession>
<name>A0ABX3MSZ7_9RHOB</name>
<evidence type="ECO:0000259" key="3">
    <source>
        <dbReference type="Pfam" id="PF12146"/>
    </source>
</evidence>
<keyword evidence="4" id="KW-0031">Aminopeptidase</keyword>
<keyword evidence="2" id="KW-1133">Transmembrane helix</keyword>
<dbReference type="InterPro" id="IPR050261">
    <property type="entry name" value="FrsA_esterase"/>
</dbReference>
<feature type="domain" description="Serine aminopeptidase S33" evidence="3">
    <location>
        <begin position="77"/>
        <end position="195"/>
    </location>
</feature>
<evidence type="ECO:0000313" key="4">
    <source>
        <dbReference type="EMBL" id="OOY13143.1"/>
    </source>
</evidence>
<keyword evidence="5" id="KW-1185">Reference proteome</keyword>
<dbReference type="Pfam" id="PF12146">
    <property type="entry name" value="Hydrolase_4"/>
    <property type="match status" value="1"/>
</dbReference>
<evidence type="ECO:0000313" key="5">
    <source>
        <dbReference type="Proteomes" id="UP000242224"/>
    </source>
</evidence>
<dbReference type="RefSeq" id="WP_078573537.1">
    <property type="nucleotide sequence ID" value="NZ_MPZS01000001.1"/>
</dbReference>
<dbReference type="InterPro" id="IPR022742">
    <property type="entry name" value="Hydrolase_4"/>
</dbReference>
<dbReference type="PANTHER" id="PTHR22946">
    <property type="entry name" value="DIENELACTONE HYDROLASE DOMAIN-CONTAINING PROTEIN-RELATED"/>
    <property type="match status" value="1"/>
</dbReference>
<dbReference type="Proteomes" id="UP000242224">
    <property type="component" value="Unassembled WGS sequence"/>
</dbReference>
<reference evidence="4 5" key="1">
    <citation type="submission" date="2016-11" db="EMBL/GenBank/DDBJ databases">
        <title>A multilocus sequence analysis scheme for characterization of bacteria in the genus Thioclava.</title>
        <authorList>
            <person name="Liu Y."/>
            <person name="Shao Z."/>
        </authorList>
    </citation>
    <scope>NUCLEOTIDE SEQUENCE [LARGE SCALE GENOMIC DNA]</scope>
    <source>
        <strain evidence="4 5">11.10-0-13</strain>
    </source>
</reference>
<evidence type="ECO:0000256" key="1">
    <source>
        <dbReference type="ARBA" id="ARBA00022801"/>
    </source>
</evidence>
<dbReference type="SUPFAM" id="SSF53474">
    <property type="entry name" value="alpha/beta-Hydrolases"/>
    <property type="match status" value="1"/>
</dbReference>
<dbReference type="InterPro" id="IPR029058">
    <property type="entry name" value="AB_hydrolase_fold"/>
</dbReference>
<dbReference type="Gene3D" id="3.40.50.1820">
    <property type="entry name" value="alpha/beta hydrolase"/>
    <property type="match status" value="1"/>
</dbReference>
<feature type="transmembrane region" description="Helical" evidence="2">
    <location>
        <begin position="6"/>
        <end position="27"/>
    </location>
</feature>
<comment type="caution">
    <text evidence="4">The sequence shown here is derived from an EMBL/GenBank/DDBJ whole genome shotgun (WGS) entry which is preliminary data.</text>
</comment>
<keyword evidence="4" id="KW-0645">Protease</keyword>
<dbReference type="EMBL" id="MPZS01000001">
    <property type="protein sequence ID" value="OOY13143.1"/>
    <property type="molecule type" value="Genomic_DNA"/>
</dbReference>
<proteinExistence type="predicted"/>
<dbReference type="PANTHER" id="PTHR22946:SF9">
    <property type="entry name" value="POLYKETIDE TRANSFERASE AF380"/>
    <property type="match status" value="1"/>
</dbReference>